<name>A0A9P8L397_9PEZI</name>
<organism evidence="2 3">
    <name type="scientific">Glutinoglossum americanum</name>
    <dbReference type="NCBI Taxonomy" id="1670608"/>
    <lineage>
        <taxon>Eukaryota</taxon>
        <taxon>Fungi</taxon>
        <taxon>Dikarya</taxon>
        <taxon>Ascomycota</taxon>
        <taxon>Pezizomycotina</taxon>
        <taxon>Geoglossomycetes</taxon>
        <taxon>Geoglossales</taxon>
        <taxon>Geoglossaceae</taxon>
        <taxon>Glutinoglossum</taxon>
    </lineage>
</organism>
<keyword evidence="3" id="KW-1185">Reference proteome</keyword>
<protein>
    <submittedName>
        <fullName evidence="2">Uncharacterized protein</fullName>
    </submittedName>
</protein>
<dbReference type="EMBL" id="JAGHQL010000066">
    <property type="protein sequence ID" value="KAH0541885.1"/>
    <property type="molecule type" value="Genomic_DNA"/>
</dbReference>
<evidence type="ECO:0000313" key="2">
    <source>
        <dbReference type="EMBL" id="KAH0541885.1"/>
    </source>
</evidence>
<dbReference type="AlphaFoldDB" id="A0A9P8L397"/>
<dbReference type="Proteomes" id="UP000698800">
    <property type="component" value="Unassembled WGS sequence"/>
</dbReference>
<comment type="caution">
    <text evidence="2">The sequence shown here is derived from an EMBL/GenBank/DDBJ whole genome shotgun (WGS) entry which is preliminary data.</text>
</comment>
<sequence>MAYEMSQPTTSRTGRHARPQIAPPVISNPVTTTAASASVPASASAPSATTGVAYSSTRNANLIATSGISPMQSHRAIAAPRAATSMSLSNSIVATTAPNVANIPTVLVPTTTTAANTAVAAAFPFPVNQILGVPGLHSGGFHIDPRMYAAVTGAE</sequence>
<feature type="region of interest" description="Disordered" evidence="1">
    <location>
        <begin position="1"/>
        <end position="27"/>
    </location>
</feature>
<evidence type="ECO:0000313" key="3">
    <source>
        <dbReference type="Proteomes" id="UP000698800"/>
    </source>
</evidence>
<accession>A0A9P8L397</accession>
<feature type="compositionally biased region" description="Polar residues" evidence="1">
    <location>
        <begin position="1"/>
        <end position="12"/>
    </location>
</feature>
<proteinExistence type="predicted"/>
<reference evidence="2" key="1">
    <citation type="submission" date="2021-03" db="EMBL/GenBank/DDBJ databases">
        <title>Comparative genomics and phylogenomic investigation of the class Geoglossomycetes provide insights into ecological specialization and systematics.</title>
        <authorList>
            <person name="Melie T."/>
            <person name="Pirro S."/>
            <person name="Miller A.N."/>
            <person name="Quandt A."/>
        </authorList>
    </citation>
    <scope>NUCLEOTIDE SEQUENCE</scope>
    <source>
        <strain evidence="2">GBOQ0MN5Z8</strain>
    </source>
</reference>
<evidence type="ECO:0000256" key="1">
    <source>
        <dbReference type="SAM" id="MobiDB-lite"/>
    </source>
</evidence>
<gene>
    <name evidence="2" type="ORF">FGG08_003690</name>
</gene>
<dbReference type="OrthoDB" id="10617228at2759"/>